<proteinExistence type="predicted"/>
<evidence type="ECO:0000313" key="2">
    <source>
        <dbReference type="Proteomes" id="UP000247409"/>
    </source>
</evidence>
<dbReference type="Proteomes" id="UP000247409">
    <property type="component" value="Unassembled WGS sequence"/>
</dbReference>
<gene>
    <name evidence="1" type="ORF">BWQ96_02816</name>
</gene>
<organism evidence="1 2">
    <name type="scientific">Gracilariopsis chorda</name>
    <dbReference type="NCBI Taxonomy" id="448386"/>
    <lineage>
        <taxon>Eukaryota</taxon>
        <taxon>Rhodophyta</taxon>
        <taxon>Florideophyceae</taxon>
        <taxon>Rhodymeniophycidae</taxon>
        <taxon>Gracilariales</taxon>
        <taxon>Gracilariaceae</taxon>
        <taxon>Gracilariopsis</taxon>
    </lineage>
</organism>
<sequence>MGSVRMNPIGENSFMVKRWLYHTFEESAIYRSFLIHRDEREVGLGLHELMVAM</sequence>
<accession>A0A2V3IZI5</accession>
<dbReference type="AlphaFoldDB" id="A0A2V3IZI5"/>
<reference evidence="1 2" key="1">
    <citation type="journal article" date="2018" name="Mol. Biol. Evol.">
        <title>Analysis of the draft genome of the red seaweed Gracilariopsis chorda provides insights into genome size evolution in Rhodophyta.</title>
        <authorList>
            <person name="Lee J."/>
            <person name="Yang E.C."/>
            <person name="Graf L."/>
            <person name="Yang J.H."/>
            <person name="Qiu H."/>
            <person name="Zel Zion U."/>
            <person name="Chan C.X."/>
            <person name="Stephens T.G."/>
            <person name="Weber A.P.M."/>
            <person name="Boo G.H."/>
            <person name="Boo S.M."/>
            <person name="Kim K.M."/>
            <person name="Shin Y."/>
            <person name="Jung M."/>
            <person name="Lee S.J."/>
            <person name="Yim H.S."/>
            <person name="Lee J.H."/>
            <person name="Bhattacharya D."/>
            <person name="Yoon H.S."/>
        </authorList>
    </citation>
    <scope>NUCLEOTIDE SEQUENCE [LARGE SCALE GENOMIC DNA]</scope>
    <source>
        <strain evidence="1 2">SKKU-2015</strain>
        <tissue evidence="1">Whole body</tissue>
    </source>
</reference>
<name>A0A2V3IZI5_9FLOR</name>
<keyword evidence="2" id="KW-1185">Reference proteome</keyword>
<dbReference type="EMBL" id="NBIV01000024">
    <property type="protein sequence ID" value="PXF47485.1"/>
    <property type="molecule type" value="Genomic_DNA"/>
</dbReference>
<protein>
    <submittedName>
        <fullName evidence="1">Uncharacterized protein</fullName>
    </submittedName>
</protein>
<comment type="caution">
    <text evidence="1">The sequence shown here is derived from an EMBL/GenBank/DDBJ whole genome shotgun (WGS) entry which is preliminary data.</text>
</comment>
<evidence type="ECO:0000313" key="1">
    <source>
        <dbReference type="EMBL" id="PXF47485.1"/>
    </source>
</evidence>